<dbReference type="Gene3D" id="3.30.420.40">
    <property type="match status" value="2"/>
</dbReference>
<proteinExistence type="inferred from homology"/>
<dbReference type="AlphaFoldDB" id="A0AAN7SUR0"/>
<evidence type="ECO:0000256" key="1">
    <source>
        <dbReference type="RuleBase" id="RU000487"/>
    </source>
</evidence>
<evidence type="ECO:0000313" key="3">
    <source>
        <dbReference type="Proteomes" id="UP001309876"/>
    </source>
</evidence>
<dbReference type="Gene3D" id="3.90.640.10">
    <property type="entry name" value="Actin, Chain A, domain 4"/>
    <property type="match status" value="1"/>
</dbReference>
<dbReference type="EMBL" id="JAVRRJ010000008">
    <property type="protein sequence ID" value="KAK5082093.1"/>
    <property type="molecule type" value="Genomic_DNA"/>
</dbReference>
<dbReference type="InterPro" id="IPR043129">
    <property type="entry name" value="ATPase_NBD"/>
</dbReference>
<dbReference type="PANTHER" id="PTHR11937">
    <property type="entry name" value="ACTIN"/>
    <property type="match status" value="1"/>
</dbReference>
<comment type="caution">
    <text evidence="2">The sequence shown here is derived from an EMBL/GenBank/DDBJ whole genome shotgun (WGS) entry which is preliminary data.</text>
</comment>
<dbReference type="SUPFAM" id="SSF53067">
    <property type="entry name" value="Actin-like ATPase domain"/>
    <property type="match status" value="2"/>
</dbReference>
<dbReference type="Pfam" id="PF00022">
    <property type="entry name" value="Actin"/>
    <property type="match status" value="1"/>
</dbReference>
<accession>A0AAN7SUR0</accession>
<dbReference type="SMART" id="SM00268">
    <property type="entry name" value="ACTIN"/>
    <property type="match status" value="1"/>
</dbReference>
<protein>
    <submittedName>
        <fullName evidence="2">Actin- protein 6</fullName>
    </submittedName>
</protein>
<dbReference type="CDD" id="cd10210">
    <property type="entry name" value="ASKHA_NBD_Arp6"/>
    <property type="match status" value="1"/>
</dbReference>
<organism evidence="2 3">
    <name type="scientific">Lithohypha guttulata</name>
    <dbReference type="NCBI Taxonomy" id="1690604"/>
    <lineage>
        <taxon>Eukaryota</taxon>
        <taxon>Fungi</taxon>
        <taxon>Dikarya</taxon>
        <taxon>Ascomycota</taxon>
        <taxon>Pezizomycotina</taxon>
        <taxon>Eurotiomycetes</taxon>
        <taxon>Chaetothyriomycetidae</taxon>
        <taxon>Chaetothyriales</taxon>
        <taxon>Trichomeriaceae</taxon>
        <taxon>Lithohypha</taxon>
    </lineage>
</organism>
<name>A0AAN7SUR0_9EURO</name>
<dbReference type="Proteomes" id="UP001309876">
    <property type="component" value="Unassembled WGS sequence"/>
</dbReference>
<evidence type="ECO:0000313" key="2">
    <source>
        <dbReference type="EMBL" id="KAK5082093.1"/>
    </source>
</evidence>
<comment type="similarity">
    <text evidence="1">Belongs to the actin family.</text>
</comment>
<reference evidence="2 3" key="1">
    <citation type="submission" date="2023-08" db="EMBL/GenBank/DDBJ databases">
        <title>Black Yeasts Isolated from many extreme environments.</title>
        <authorList>
            <person name="Coleine C."/>
            <person name="Stajich J.E."/>
            <person name="Selbmann L."/>
        </authorList>
    </citation>
    <scope>NUCLEOTIDE SEQUENCE [LARGE SCALE GENOMIC DNA]</scope>
    <source>
        <strain evidence="2 3">CCFEE 5910</strain>
    </source>
</reference>
<dbReference type="Gene3D" id="2.30.36.70">
    <property type="entry name" value="Actin, Chain A, domain 2"/>
    <property type="match status" value="1"/>
</dbReference>
<dbReference type="InterPro" id="IPR004000">
    <property type="entry name" value="Actin"/>
</dbReference>
<gene>
    <name evidence="2" type="primary">ARP6</name>
    <name evidence="2" type="ORF">LTR05_007235</name>
</gene>
<sequence length="472" mass="53185">MARTQRQNNSAALSVPQNTFVLDNGAYTIKAGFAPNELLSDNESLKSCETIPNCLVRSKERKTYVAAQSNELSQWSEAVFRRPIENGQLVNWEAEKEIWDHAFFDQSTAHRNTFISTPSETTLLLTESSNVMPALQRNTDEVIMEEWGFRGYMRTTGSSLNAYNHLRALFDTAITPDAQPSSTKLPADCLLVVDSGYSCTTITPCFQGRPIQRAIRRLDFGGKHLTNYLKEIVSVRHFDLHQDMKIVNDLKEDISFVSIDFKRDLEQAWKGSRRSNKPVQIIPDAMDLGEDESAKDTRIDYVLPDGVNLTRGYARPYDPSREIANRRKLAAAQNIDEIVMTLGNERFVVPEIMFNPADIGSKQPGLADAVVQSLSKLPPLIQATMIANVLVVGGTAKIPGFVSRLQDELRTRIRTEWPVQVRRMDDPVTSTWLGGARLASSHQEVMQKMVVTREQYHEYGSAWLARQFASVR</sequence>
<keyword evidence="3" id="KW-1185">Reference proteome</keyword>